<reference evidence="2" key="1">
    <citation type="submission" date="2019-06" db="EMBL/GenBank/DDBJ databases">
        <authorList>
            <person name="Zheng W."/>
        </authorList>
    </citation>
    <scope>NUCLEOTIDE SEQUENCE</scope>
    <source>
        <strain evidence="2">QDHG01</strain>
    </source>
</reference>
<accession>A0A8J8SYF9</accession>
<keyword evidence="3" id="KW-1185">Reference proteome</keyword>
<comment type="caution">
    <text evidence="2">The sequence shown here is derived from an EMBL/GenBank/DDBJ whole genome shotgun (WGS) entry which is preliminary data.</text>
</comment>
<feature type="transmembrane region" description="Helical" evidence="1">
    <location>
        <begin position="6"/>
        <end position="27"/>
    </location>
</feature>
<evidence type="ECO:0000256" key="1">
    <source>
        <dbReference type="SAM" id="Phobius"/>
    </source>
</evidence>
<keyword evidence="1" id="KW-0812">Transmembrane</keyword>
<dbReference type="AlphaFoldDB" id="A0A8J8SYF9"/>
<protein>
    <recommendedName>
        <fullName evidence="4">Transmembrane protein</fullName>
    </recommendedName>
</protein>
<evidence type="ECO:0008006" key="4">
    <source>
        <dbReference type="Google" id="ProtNLM"/>
    </source>
</evidence>
<sequence>MLKATLLCKSLISSGTSDIILIIMYLVKRLFGKKETFLSQQEFNQEQLFLCSMDYRVNIAIEIFKSALEFTLGLTLLPDPLATLFFILSLSSLFTIVTLYQRTQINELYRITHSLLFEVVYLWNFGNLNYLLVYLIYVSSTIDREIMKIFYYVMFQIVYEMMNYKQFEIGKGEQIFVWLILISIILGLFIKNQKKQVYSPQQFSIAKDQEEDLLLDVNERQYVLIIKV</sequence>
<evidence type="ECO:0000313" key="2">
    <source>
        <dbReference type="EMBL" id="TNV74898.1"/>
    </source>
</evidence>
<evidence type="ECO:0000313" key="3">
    <source>
        <dbReference type="Proteomes" id="UP000785679"/>
    </source>
</evidence>
<proteinExistence type="predicted"/>
<feature type="transmembrane region" description="Helical" evidence="1">
    <location>
        <begin position="81"/>
        <end position="100"/>
    </location>
</feature>
<organism evidence="2 3">
    <name type="scientific">Halteria grandinella</name>
    <dbReference type="NCBI Taxonomy" id="5974"/>
    <lineage>
        <taxon>Eukaryota</taxon>
        <taxon>Sar</taxon>
        <taxon>Alveolata</taxon>
        <taxon>Ciliophora</taxon>
        <taxon>Intramacronucleata</taxon>
        <taxon>Spirotrichea</taxon>
        <taxon>Stichotrichia</taxon>
        <taxon>Sporadotrichida</taxon>
        <taxon>Halteriidae</taxon>
        <taxon>Halteria</taxon>
    </lineage>
</organism>
<feature type="transmembrane region" description="Helical" evidence="1">
    <location>
        <begin position="120"/>
        <end position="137"/>
    </location>
</feature>
<feature type="transmembrane region" description="Helical" evidence="1">
    <location>
        <begin position="173"/>
        <end position="190"/>
    </location>
</feature>
<keyword evidence="1" id="KW-0472">Membrane</keyword>
<name>A0A8J8SYF9_HALGN</name>
<dbReference type="Proteomes" id="UP000785679">
    <property type="component" value="Unassembled WGS sequence"/>
</dbReference>
<dbReference type="EMBL" id="RRYP01016562">
    <property type="protein sequence ID" value="TNV74898.1"/>
    <property type="molecule type" value="Genomic_DNA"/>
</dbReference>
<keyword evidence="1" id="KW-1133">Transmembrane helix</keyword>
<gene>
    <name evidence="2" type="ORF">FGO68_gene7393</name>
</gene>